<keyword evidence="5" id="KW-0328">Glycosyltransferase</keyword>
<proteinExistence type="inferred from homology"/>
<comment type="similarity">
    <text evidence="1">In the C-terminal section; belongs to the transpeptidase family.</text>
</comment>
<dbReference type="InterPro" id="IPR036950">
    <property type="entry name" value="PBP_transglycosylase"/>
</dbReference>
<evidence type="ECO:0000256" key="10">
    <source>
        <dbReference type="ARBA" id="ARBA00023268"/>
    </source>
</evidence>
<dbReference type="RefSeq" id="WP_157995761.1">
    <property type="nucleotide sequence ID" value="NZ_JACJII010000001.1"/>
</dbReference>
<dbReference type="CDD" id="cd06577">
    <property type="entry name" value="PASTA_pknB"/>
    <property type="match status" value="1"/>
</dbReference>
<evidence type="ECO:0000256" key="3">
    <source>
        <dbReference type="ARBA" id="ARBA00022645"/>
    </source>
</evidence>
<sequence length="793" mass="85290">MPPRSFDSDRRATAAQAVRGLVGMGALAGVLVALLALPLVGTAGVSARDGADWFQREPAGLSLTPSPQRSRILAADGSTIATFYYQNRVEVRLDQVAPIARKAVLAIEDSRFYEHGALDTRGTLRALVSNLNSGEVTQGGSGITQQYVKNLLLEQADTEAEQRRALEVTPARKINELRYAVALEKRLSKDEILRRYLNIAYFGDGAYGIEAAARRYFSKSAEDLDLAEAATLAGVVRNPNAYNPRLHPGTARKRRDLVLNRMVELGWIEQEQARRAAADPIELDITETPNGCTESRAPFFCDYVQREILTNPVFGRTAKERERLLKQGGLTIRTTLDPQTQRAAQRAVDRHVPPKNSAGKAAAEVLIEPGTGKIKGMVVDRKLGPNSERGKTWINFAADASHGSSIGMQAGSTFKAFTLAAALEEGMPFGTRLMAPHRFTPTGYENCDGESVGDPSVGLRNSAESEGGRSFSLVTGTHHSVNTFFLALQREVGLCDTVEMAERLGMKRADGKPLEQVPSFTLGANTVSPLRLAAAYAAFAARGEYCKPIAITSITHSSGRKLKVPSADCKQVMDEGVADAVNYVLQGVLTRGTARGLGIGRPAAGKTGTVDDYSAAWFAGYTPELAAAVWVGDPRGGYKYPMSSLCMDGRCYGPVFGATIPAPIWHDSMIGALSGRAASAFHRPPSRYFSRGSGEDRIRVPDVRGMRLSAAIARLRAAGFTVDVGDEVDSTVPEGRVAEIEPGPGTAHEPGTTVTIRPSSGRPEEDVPEDAFPDEPRDPFPFPDGPEDPPIPD</sequence>
<keyword evidence="8" id="KW-0133">Cell shape</keyword>
<dbReference type="PROSITE" id="PS51178">
    <property type="entry name" value="PASTA"/>
    <property type="match status" value="1"/>
</dbReference>
<dbReference type="InterPro" id="IPR005543">
    <property type="entry name" value="PASTA_dom"/>
</dbReference>
<gene>
    <name evidence="17" type="ORF">HNR21_002452</name>
</gene>
<comment type="catalytic activity">
    <reaction evidence="12">
        <text>Preferential cleavage: (Ac)2-L-Lys-D-Ala-|-D-Ala. Also transpeptidation of peptidyl-alanyl moieties that are N-acyl substituents of D-alanine.</text>
        <dbReference type="EC" id="3.4.16.4"/>
    </reaction>
</comment>
<dbReference type="PANTHER" id="PTHR32282">
    <property type="entry name" value="BINDING PROTEIN TRANSPEPTIDASE, PUTATIVE-RELATED"/>
    <property type="match status" value="1"/>
</dbReference>
<dbReference type="EMBL" id="JACJII010000001">
    <property type="protein sequence ID" value="MBA9003570.1"/>
    <property type="molecule type" value="Genomic_DNA"/>
</dbReference>
<dbReference type="GO" id="GO:0009002">
    <property type="term" value="F:serine-type D-Ala-D-Ala carboxypeptidase activity"/>
    <property type="evidence" value="ECO:0007669"/>
    <property type="project" value="UniProtKB-EC"/>
</dbReference>
<feature type="region of interest" description="Disordered" evidence="14">
    <location>
        <begin position="737"/>
        <end position="793"/>
    </location>
</feature>
<keyword evidence="10" id="KW-0511">Multifunctional enzyme</keyword>
<evidence type="ECO:0000256" key="8">
    <source>
        <dbReference type="ARBA" id="ARBA00022960"/>
    </source>
</evidence>
<evidence type="ECO:0000256" key="5">
    <source>
        <dbReference type="ARBA" id="ARBA00022676"/>
    </source>
</evidence>
<dbReference type="AlphaFoldDB" id="A0A7W3R8Q9"/>
<feature type="compositionally biased region" description="Pro residues" evidence="14">
    <location>
        <begin position="779"/>
        <end position="793"/>
    </location>
</feature>
<dbReference type="GO" id="GO:0030288">
    <property type="term" value="C:outer membrane-bounded periplasmic space"/>
    <property type="evidence" value="ECO:0007669"/>
    <property type="project" value="TreeGrafter"/>
</dbReference>
<keyword evidence="15" id="KW-0472">Membrane</keyword>
<dbReference type="GO" id="GO:0008360">
    <property type="term" value="P:regulation of cell shape"/>
    <property type="evidence" value="ECO:0007669"/>
    <property type="project" value="UniProtKB-KW"/>
</dbReference>
<dbReference type="PANTHER" id="PTHR32282:SF33">
    <property type="entry name" value="PEPTIDOGLYCAN GLYCOSYLTRANSFERASE"/>
    <property type="match status" value="1"/>
</dbReference>
<keyword evidence="15" id="KW-1133">Transmembrane helix</keyword>
<dbReference type="GO" id="GO:0008658">
    <property type="term" value="F:penicillin binding"/>
    <property type="evidence" value="ECO:0007669"/>
    <property type="project" value="InterPro"/>
</dbReference>
<keyword evidence="15" id="KW-0812">Transmembrane</keyword>
<reference evidence="17 18" key="1">
    <citation type="submission" date="2020-08" db="EMBL/GenBank/DDBJ databases">
        <title>Sequencing the genomes of 1000 actinobacteria strains.</title>
        <authorList>
            <person name="Klenk H.-P."/>
        </authorList>
    </citation>
    <scope>NUCLEOTIDE SEQUENCE [LARGE SCALE GENOMIC DNA]</scope>
    <source>
        <strain evidence="17 18">DSM 45823</strain>
    </source>
</reference>
<keyword evidence="9" id="KW-0573">Peptidoglycan synthesis</keyword>
<evidence type="ECO:0000256" key="12">
    <source>
        <dbReference type="ARBA" id="ARBA00034000"/>
    </source>
</evidence>
<dbReference type="InterPro" id="IPR001460">
    <property type="entry name" value="PCN-bd_Tpept"/>
</dbReference>
<evidence type="ECO:0000313" key="18">
    <source>
        <dbReference type="Proteomes" id="UP000539313"/>
    </source>
</evidence>
<dbReference type="InterPro" id="IPR023346">
    <property type="entry name" value="Lysozyme-like_dom_sf"/>
</dbReference>
<dbReference type="Pfam" id="PF00912">
    <property type="entry name" value="Transgly"/>
    <property type="match status" value="1"/>
</dbReference>
<accession>A0A7W3R8Q9</accession>
<comment type="caution">
    <text evidence="17">The sequence shown here is derived from an EMBL/GenBank/DDBJ whole genome shotgun (WGS) entry which is preliminary data.</text>
</comment>
<dbReference type="Gene3D" id="1.10.3810.10">
    <property type="entry name" value="Biosynthetic peptidoglycan transglycosylase-like"/>
    <property type="match status" value="1"/>
</dbReference>
<dbReference type="SUPFAM" id="SSF53955">
    <property type="entry name" value="Lysozyme-like"/>
    <property type="match status" value="1"/>
</dbReference>
<evidence type="ECO:0000256" key="7">
    <source>
        <dbReference type="ARBA" id="ARBA00022801"/>
    </source>
</evidence>
<evidence type="ECO:0000313" key="17">
    <source>
        <dbReference type="EMBL" id="MBA9003570.1"/>
    </source>
</evidence>
<keyword evidence="11" id="KW-0961">Cell wall biogenesis/degradation</keyword>
<dbReference type="GO" id="GO:0006508">
    <property type="term" value="P:proteolysis"/>
    <property type="evidence" value="ECO:0007669"/>
    <property type="project" value="UniProtKB-KW"/>
</dbReference>
<organism evidence="17 18">
    <name type="scientific">Thermomonospora cellulosilytica</name>
    <dbReference type="NCBI Taxonomy" id="1411118"/>
    <lineage>
        <taxon>Bacteria</taxon>
        <taxon>Bacillati</taxon>
        <taxon>Actinomycetota</taxon>
        <taxon>Actinomycetes</taxon>
        <taxon>Streptosporangiales</taxon>
        <taxon>Thermomonosporaceae</taxon>
        <taxon>Thermomonospora</taxon>
    </lineage>
</organism>
<feature type="transmembrane region" description="Helical" evidence="15">
    <location>
        <begin position="21"/>
        <end position="40"/>
    </location>
</feature>
<keyword evidence="3 17" id="KW-0121">Carboxypeptidase</keyword>
<dbReference type="Pfam" id="PF00905">
    <property type="entry name" value="Transpeptidase"/>
    <property type="match status" value="1"/>
</dbReference>
<evidence type="ECO:0000256" key="6">
    <source>
        <dbReference type="ARBA" id="ARBA00022679"/>
    </source>
</evidence>
<evidence type="ECO:0000256" key="15">
    <source>
        <dbReference type="SAM" id="Phobius"/>
    </source>
</evidence>
<evidence type="ECO:0000256" key="1">
    <source>
        <dbReference type="ARBA" id="ARBA00007090"/>
    </source>
</evidence>
<keyword evidence="6" id="KW-0808">Transferase</keyword>
<evidence type="ECO:0000256" key="2">
    <source>
        <dbReference type="ARBA" id="ARBA00007739"/>
    </source>
</evidence>
<keyword evidence="18" id="KW-1185">Reference proteome</keyword>
<keyword evidence="4" id="KW-0645">Protease</keyword>
<dbReference type="Proteomes" id="UP000539313">
    <property type="component" value="Unassembled WGS sequence"/>
</dbReference>
<dbReference type="GO" id="GO:0009252">
    <property type="term" value="P:peptidoglycan biosynthetic process"/>
    <property type="evidence" value="ECO:0007669"/>
    <property type="project" value="UniProtKB-KW"/>
</dbReference>
<name>A0A7W3R8Q9_9ACTN</name>
<dbReference type="FunFam" id="1.10.3810.10:FF:000001">
    <property type="entry name" value="Penicillin-binding protein 1A"/>
    <property type="match status" value="1"/>
</dbReference>
<evidence type="ECO:0000256" key="9">
    <source>
        <dbReference type="ARBA" id="ARBA00022984"/>
    </source>
</evidence>
<keyword evidence="7" id="KW-0378">Hydrolase</keyword>
<evidence type="ECO:0000256" key="4">
    <source>
        <dbReference type="ARBA" id="ARBA00022670"/>
    </source>
</evidence>
<evidence type="ECO:0000259" key="16">
    <source>
        <dbReference type="PROSITE" id="PS51178"/>
    </source>
</evidence>
<evidence type="ECO:0000256" key="14">
    <source>
        <dbReference type="SAM" id="MobiDB-lite"/>
    </source>
</evidence>
<feature type="domain" description="PASTA" evidence="16">
    <location>
        <begin position="694"/>
        <end position="760"/>
    </location>
</feature>
<protein>
    <submittedName>
        <fullName evidence="17">Membrane peptidoglycan carboxypeptidase</fullName>
    </submittedName>
</protein>
<dbReference type="GO" id="GO:0008955">
    <property type="term" value="F:peptidoglycan glycosyltransferase activity"/>
    <property type="evidence" value="ECO:0007669"/>
    <property type="project" value="UniProtKB-EC"/>
</dbReference>
<dbReference type="Pfam" id="PF03793">
    <property type="entry name" value="PASTA"/>
    <property type="match status" value="1"/>
</dbReference>
<comment type="similarity">
    <text evidence="2">In the N-terminal section; belongs to the glycosyltransferase 51 family.</text>
</comment>
<dbReference type="InterPro" id="IPR001264">
    <property type="entry name" value="Glyco_trans_51"/>
</dbReference>
<dbReference type="SMART" id="SM00740">
    <property type="entry name" value="PASTA"/>
    <property type="match status" value="1"/>
</dbReference>
<dbReference type="InterPro" id="IPR050396">
    <property type="entry name" value="Glycosyltr_51/Transpeptidase"/>
</dbReference>
<dbReference type="InterPro" id="IPR012338">
    <property type="entry name" value="Beta-lactam/transpept-like"/>
</dbReference>
<comment type="catalytic activity">
    <reaction evidence="13">
        <text>[GlcNAc-(1-&gt;4)-Mur2Ac(oyl-L-Ala-gamma-D-Glu-L-Lys-D-Ala-D-Ala)](n)-di-trans,octa-cis-undecaprenyl diphosphate + beta-D-GlcNAc-(1-&gt;4)-Mur2Ac(oyl-L-Ala-gamma-D-Glu-L-Lys-D-Ala-D-Ala)-di-trans,octa-cis-undecaprenyl diphosphate = [GlcNAc-(1-&gt;4)-Mur2Ac(oyl-L-Ala-gamma-D-Glu-L-Lys-D-Ala-D-Ala)](n+1)-di-trans,octa-cis-undecaprenyl diphosphate + di-trans,octa-cis-undecaprenyl diphosphate + H(+)</text>
        <dbReference type="Rhea" id="RHEA:23708"/>
        <dbReference type="Rhea" id="RHEA-COMP:9602"/>
        <dbReference type="Rhea" id="RHEA-COMP:9603"/>
        <dbReference type="ChEBI" id="CHEBI:15378"/>
        <dbReference type="ChEBI" id="CHEBI:58405"/>
        <dbReference type="ChEBI" id="CHEBI:60033"/>
        <dbReference type="ChEBI" id="CHEBI:78435"/>
        <dbReference type="EC" id="2.4.99.28"/>
    </reaction>
</comment>
<dbReference type="GO" id="GO:0071555">
    <property type="term" value="P:cell wall organization"/>
    <property type="evidence" value="ECO:0007669"/>
    <property type="project" value="UniProtKB-KW"/>
</dbReference>
<dbReference type="Gene3D" id="3.40.710.10">
    <property type="entry name" value="DD-peptidase/beta-lactamase superfamily"/>
    <property type="match status" value="1"/>
</dbReference>
<evidence type="ECO:0000256" key="13">
    <source>
        <dbReference type="ARBA" id="ARBA00049902"/>
    </source>
</evidence>
<dbReference type="Gene3D" id="3.30.10.20">
    <property type="match status" value="1"/>
</dbReference>
<evidence type="ECO:0000256" key="11">
    <source>
        <dbReference type="ARBA" id="ARBA00023316"/>
    </source>
</evidence>
<dbReference type="SUPFAM" id="SSF56601">
    <property type="entry name" value="beta-lactamase/transpeptidase-like"/>
    <property type="match status" value="1"/>
</dbReference>